<dbReference type="Pfam" id="PF11155">
    <property type="entry name" value="DUF2935"/>
    <property type="match status" value="1"/>
</dbReference>
<reference evidence="1" key="1">
    <citation type="submission" date="2019-12" db="EMBL/GenBank/DDBJ databases">
        <title>Clostridiaceae gen. nov. sp. nov., isolated from sediment in Xinjiang, China.</title>
        <authorList>
            <person name="Zhang R."/>
        </authorList>
    </citation>
    <scope>NUCLEOTIDE SEQUENCE</scope>
    <source>
        <strain evidence="1">D2Q-11</strain>
    </source>
</reference>
<dbReference type="InterPro" id="IPR021328">
    <property type="entry name" value="CotB-like"/>
</dbReference>
<evidence type="ECO:0000313" key="2">
    <source>
        <dbReference type="Proteomes" id="UP000724672"/>
    </source>
</evidence>
<keyword evidence="2" id="KW-1185">Reference proteome</keyword>
<gene>
    <name evidence="1" type="ORF">GOQ27_14155</name>
</gene>
<organism evidence="1 2">
    <name type="scientific">Anaeromonas frigoriresistens</name>
    <dbReference type="NCBI Taxonomy" id="2683708"/>
    <lineage>
        <taxon>Bacteria</taxon>
        <taxon>Bacillati</taxon>
        <taxon>Bacillota</taxon>
        <taxon>Tissierellia</taxon>
        <taxon>Tissierellales</taxon>
        <taxon>Thermohalobacteraceae</taxon>
        <taxon>Anaeromonas</taxon>
    </lineage>
</organism>
<dbReference type="RefSeq" id="WP_203367536.1">
    <property type="nucleotide sequence ID" value="NZ_WSFT01000053.1"/>
</dbReference>
<dbReference type="Gene3D" id="1.20.1260.120">
    <property type="entry name" value="Protein of unknown function DUF2935"/>
    <property type="match status" value="1"/>
</dbReference>
<evidence type="ECO:0000313" key="1">
    <source>
        <dbReference type="EMBL" id="MBS4539613.1"/>
    </source>
</evidence>
<comment type="caution">
    <text evidence="1">The sequence shown here is derived from an EMBL/GenBank/DDBJ whole genome shotgun (WGS) entry which is preliminary data.</text>
</comment>
<accession>A0A942UV11</accession>
<name>A0A942UV11_9FIRM</name>
<dbReference type="EMBL" id="WSFT01000053">
    <property type="protein sequence ID" value="MBS4539613.1"/>
    <property type="molecule type" value="Genomic_DNA"/>
</dbReference>
<proteinExistence type="predicted"/>
<sequence>MRFYYGEKNLYRVLDEMEFWKRQEAEHTVVIREIIPNLEDRFVKELESYQKSFNETEGMAVRYIETLIRSKGGVDPIFTQQIMEFICYAIEQSQQFIMLLEQILAESKGAINNPVAETVINHIRRESEYFIGIAQTILYQR</sequence>
<dbReference type="SUPFAM" id="SSF158430">
    <property type="entry name" value="Bacillus cereus metalloprotein-like"/>
    <property type="match status" value="1"/>
</dbReference>
<dbReference type="AlphaFoldDB" id="A0A942UV11"/>
<protein>
    <submittedName>
        <fullName evidence="1">DUF2935 domain-containing protein</fullName>
    </submittedName>
</protein>
<dbReference type="Proteomes" id="UP000724672">
    <property type="component" value="Unassembled WGS sequence"/>
</dbReference>